<dbReference type="Proteomes" id="UP000321513">
    <property type="component" value="Unassembled WGS sequence"/>
</dbReference>
<dbReference type="RefSeq" id="WP_218029237.1">
    <property type="nucleotide sequence ID" value="NZ_BJYT01000044.1"/>
</dbReference>
<reference evidence="1 2" key="1">
    <citation type="submission" date="2019-07" db="EMBL/GenBank/DDBJ databases">
        <title>Whole genome shotgun sequence of Segetibacter aerophilus NBRC 106135.</title>
        <authorList>
            <person name="Hosoyama A."/>
            <person name="Uohara A."/>
            <person name="Ohji S."/>
            <person name="Ichikawa N."/>
        </authorList>
    </citation>
    <scope>NUCLEOTIDE SEQUENCE [LARGE SCALE GENOMIC DNA]</scope>
    <source>
        <strain evidence="1 2">NBRC 106135</strain>
    </source>
</reference>
<dbReference type="AlphaFoldDB" id="A0A512BJP5"/>
<evidence type="ECO:0000313" key="2">
    <source>
        <dbReference type="Proteomes" id="UP000321513"/>
    </source>
</evidence>
<dbReference type="EMBL" id="BJYT01000044">
    <property type="protein sequence ID" value="GEO12189.1"/>
    <property type="molecule type" value="Genomic_DNA"/>
</dbReference>
<comment type="caution">
    <text evidence="1">The sequence shown here is derived from an EMBL/GenBank/DDBJ whole genome shotgun (WGS) entry which is preliminary data.</text>
</comment>
<sequence length="123" mass="13639">MPDLDAEFVEPWVEVAVEVEADMLLLSVAEVLADVDAVPVVLVLDDATEPEADASAFVPVPVVDAEALIPEFADVPEVLLVFRVLLQFTNSMARGSTRNVFFIKWSFYYLHPIQNSAKNEKEC</sequence>
<name>A0A512BJP5_9BACT</name>
<protein>
    <submittedName>
        <fullName evidence="1">Uncharacterized protein</fullName>
    </submittedName>
</protein>
<keyword evidence="2" id="KW-1185">Reference proteome</keyword>
<gene>
    <name evidence="1" type="ORF">SAE01_46850</name>
</gene>
<proteinExistence type="predicted"/>
<organism evidence="1 2">
    <name type="scientific">Segetibacter aerophilus</name>
    <dbReference type="NCBI Taxonomy" id="670293"/>
    <lineage>
        <taxon>Bacteria</taxon>
        <taxon>Pseudomonadati</taxon>
        <taxon>Bacteroidota</taxon>
        <taxon>Chitinophagia</taxon>
        <taxon>Chitinophagales</taxon>
        <taxon>Chitinophagaceae</taxon>
        <taxon>Segetibacter</taxon>
    </lineage>
</organism>
<accession>A0A512BJP5</accession>
<evidence type="ECO:0000313" key="1">
    <source>
        <dbReference type="EMBL" id="GEO12189.1"/>
    </source>
</evidence>